<dbReference type="InterPro" id="IPR006171">
    <property type="entry name" value="TOPRIM_dom"/>
</dbReference>
<organism evidence="4">
    <name type="scientific">marine sediment metagenome</name>
    <dbReference type="NCBI Taxonomy" id="412755"/>
    <lineage>
        <taxon>unclassified sequences</taxon>
        <taxon>metagenomes</taxon>
        <taxon>ecological metagenomes</taxon>
    </lineage>
</organism>
<dbReference type="Pfam" id="PF08273">
    <property type="entry name" value="Zn_Ribbon_Prim"/>
    <property type="match status" value="1"/>
</dbReference>
<dbReference type="AlphaFoldDB" id="A0A0F9L8A8"/>
<dbReference type="InterPro" id="IPR034154">
    <property type="entry name" value="TOPRIM_DnaG/twinkle"/>
</dbReference>
<name>A0A0F9L8A8_9ZZZZ</name>
<feature type="domain" description="DNA primase/helicase Gp4 N-terminal Bacteriophage T7-like" evidence="1">
    <location>
        <begin position="38"/>
        <end position="63"/>
    </location>
</feature>
<gene>
    <name evidence="4" type="ORF">LCGC14_1306810</name>
</gene>
<evidence type="ECO:0000259" key="3">
    <source>
        <dbReference type="Pfam" id="PF23639"/>
    </source>
</evidence>
<evidence type="ECO:0000313" key="4">
    <source>
        <dbReference type="EMBL" id="KKM83691.1"/>
    </source>
</evidence>
<proteinExistence type="predicted"/>
<dbReference type="GO" id="GO:0008270">
    <property type="term" value="F:zinc ion binding"/>
    <property type="evidence" value="ECO:0007669"/>
    <property type="project" value="InterPro"/>
</dbReference>
<dbReference type="InterPro" id="IPR055570">
    <property type="entry name" value="DUF7146"/>
</dbReference>
<protein>
    <submittedName>
        <fullName evidence="4">Uncharacterized protein</fullName>
    </submittedName>
</protein>
<dbReference type="Pfam" id="PF23639">
    <property type="entry name" value="DUF7146"/>
    <property type="match status" value="1"/>
</dbReference>
<feature type="domain" description="Toprim" evidence="2">
    <location>
        <begin position="243"/>
        <end position="339"/>
    </location>
</feature>
<dbReference type="Pfam" id="PF13362">
    <property type="entry name" value="Toprim_3"/>
    <property type="match status" value="1"/>
</dbReference>
<feature type="domain" description="DUF7146" evidence="3">
    <location>
        <begin position="122"/>
        <end position="209"/>
    </location>
</feature>
<dbReference type="InterPro" id="IPR013237">
    <property type="entry name" value="Phage_T7_Gp4_N"/>
</dbReference>
<dbReference type="CDD" id="cd01029">
    <property type="entry name" value="TOPRIM_primases"/>
    <property type="match status" value="1"/>
</dbReference>
<reference evidence="4" key="1">
    <citation type="journal article" date="2015" name="Nature">
        <title>Complex archaea that bridge the gap between prokaryotes and eukaryotes.</title>
        <authorList>
            <person name="Spang A."/>
            <person name="Saw J.H."/>
            <person name="Jorgensen S.L."/>
            <person name="Zaremba-Niedzwiedzka K."/>
            <person name="Martijn J."/>
            <person name="Lind A.E."/>
            <person name="van Eijk R."/>
            <person name="Schleper C."/>
            <person name="Guy L."/>
            <person name="Ettema T.J."/>
        </authorList>
    </citation>
    <scope>NUCLEOTIDE SEQUENCE</scope>
</reference>
<sequence length="359" mass="39833">MNKRDSTSLKRRMEGRWLSAFLALAPALEQAISKVGTNVPCPVEGGVDGFRLFRDANMTGGGVKQNWRVIPEGIDMLMWVNEWSFTRAYDELEAFLGNRSVVAGPIRVPQPKPIDETTLRLWLNQVWRESVSLNDLRAYPARAYFERRRVKKAAMSACDLRFHCALNYVGADGGVLGTYGAVLALVRNNAGEPVSIHRTFITKSGLKVDFLGRKNKARKLTPSVNKHSKGRQIRLFQQPKGVIGIAEGLETALAVSQMTGLTVWPTLSTTMLQSFEPPEGVNTVLVMVDKDRNQAGEIAANTLTQRLTEKGVAVIQLLPPTPILESDIKGVDWADQLVRDPRGFDLISQVLKDRPRKTA</sequence>
<evidence type="ECO:0000259" key="2">
    <source>
        <dbReference type="Pfam" id="PF13362"/>
    </source>
</evidence>
<dbReference type="EMBL" id="LAZR01007676">
    <property type="protein sequence ID" value="KKM83691.1"/>
    <property type="molecule type" value="Genomic_DNA"/>
</dbReference>
<accession>A0A0F9L8A8</accession>
<dbReference type="GO" id="GO:0004386">
    <property type="term" value="F:helicase activity"/>
    <property type="evidence" value="ECO:0007669"/>
    <property type="project" value="InterPro"/>
</dbReference>
<comment type="caution">
    <text evidence="4">The sequence shown here is derived from an EMBL/GenBank/DDBJ whole genome shotgun (WGS) entry which is preliminary data.</text>
</comment>
<evidence type="ECO:0000259" key="1">
    <source>
        <dbReference type="Pfam" id="PF08273"/>
    </source>
</evidence>